<keyword evidence="2" id="KW-1185">Reference proteome</keyword>
<accession>D7MCU6</accession>
<name>D7MCU6_ARALL</name>
<dbReference type="EMBL" id="GL348719">
    <property type="protein sequence ID" value="EFH46317.1"/>
    <property type="molecule type" value="Genomic_DNA"/>
</dbReference>
<dbReference type="Gramene" id="fgenesh2_kg.7__2470__AT4G18282.1">
    <property type="protein sequence ID" value="fgenesh2_kg.7__2470__AT4G18282.1"/>
    <property type="gene ID" value="fgenesh2_kg.7__2470__AT4G18282.1"/>
</dbReference>
<protein>
    <submittedName>
        <fullName evidence="1">Expressed protein</fullName>
    </submittedName>
</protein>
<sequence length="55" mass="6474">MQLQLHFTILRFNWLSYIGSTLVLDLLMEHLLSFHPRFVCGCGLYEVQILITVLH</sequence>
<dbReference type="AlphaFoldDB" id="D7MCU6"/>
<feature type="non-terminal residue" evidence="1">
    <location>
        <position position="55"/>
    </location>
</feature>
<evidence type="ECO:0000313" key="2">
    <source>
        <dbReference type="Proteomes" id="UP000008694"/>
    </source>
</evidence>
<gene>
    <name evidence="1" type="ORF">ARALYDRAFT_493037</name>
</gene>
<dbReference type="HOGENOM" id="CLU_3038508_0_0_1"/>
<reference evidence="2" key="1">
    <citation type="journal article" date="2011" name="Nat. Genet.">
        <title>The Arabidopsis lyrata genome sequence and the basis of rapid genome size change.</title>
        <authorList>
            <person name="Hu T.T."/>
            <person name="Pattyn P."/>
            <person name="Bakker E.G."/>
            <person name="Cao J."/>
            <person name="Cheng J.-F."/>
            <person name="Clark R.M."/>
            <person name="Fahlgren N."/>
            <person name="Fawcett J.A."/>
            <person name="Grimwood J."/>
            <person name="Gundlach H."/>
            <person name="Haberer G."/>
            <person name="Hollister J.D."/>
            <person name="Ossowski S."/>
            <person name="Ottilar R.P."/>
            <person name="Salamov A.A."/>
            <person name="Schneeberger K."/>
            <person name="Spannagl M."/>
            <person name="Wang X."/>
            <person name="Yang L."/>
            <person name="Nasrallah M.E."/>
            <person name="Bergelson J."/>
            <person name="Carrington J.C."/>
            <person name="Gaut B.S."/>
            <person name="Schmutz J."/>
            <person name="Mayer K.F.X."/>
            <person name="Van de Peer Y."/>
            <person name="Grigoriev I.V."/>
            <person name="Nordborg M."/>
            <person name="Weigel D."/>
            <person name="Guo Y.-L."/>
        </authorList>
    </citation>
    <scope>NUCLEOTIDE SEQUENCE [LARGE SCALE GENOMIC DNA]</scope>
    <source>
        <strain evidence="2">cv. MN47</strain>
    </source>
</reference>
<dbReference type="Proteomes" id="UP000008694">
    <property type="component" value="Unassembled WGS sequence"/>
</dbReference>
<proteinExistence type="predicted"/>
<evidence type="ECO:0000313" key="1">
    <source>
        <dbReference type="EMBL" id="EFH46317.1"/>
    </source>
</evidence>
<organism evidence="2">
    <name type="scientific">Arabidopsis lyrata subsp. lyrata</name>
    <name type="common">Lyre-leaved rock-cress</name>
    <dbReference type="NCBI Taxonomy" id="81972"/>
    <lineage>
        <taxon>Eukaryota</taxon>
        <taxon>Viridiplantae</taxon>
        <taxon>Streptophyta</taxon>
        <taxon>Embryophyta</taxon>
        <taxon>Tracheophyta</taxon>
        <taxon>Spermatophyta</taxon>
        <taxon>Magnoliopsida</taxon>
        <taxon>eudicotyledons</taxon>
        <taxon>Gunneridae</taxon>
        <taxon>Pentapetalae</taxon>
        <taxon>rosids</taxon>
        <taxon>malvids</taxon>
        <taxon>Brassicales</taxon>
        <taxon>Brassicaceae</taxon>
        <taxon>Camelineae</taxon>
        <taxon>Arabidopsis</taxon>
    </lineage>
</organism>